<dbReference type="InterPro" id="IPR010413">
    <property type="entry name" value="HutX-like"/>
</dbReference>
<protein>
    <recommendedName>
        <fullName evidence="2">Haemin-degrading HemS/ChuX domain-containing protein</fullName>
    </recommendedName>
</protein>
<dbReference type="STRING" id="1548208.AXK12_01520"/>
<keyword evidence="1" id="KW-0732">Signal</keyword>
<evidence type="ECO:0000313" key="4">
    <source>
        <dbReference type="Proteomes" id="UP000071392"/>
    </source>
</evidence>
<dbReference type="Pfam" id="PF05171">
    <property type="entry name" value="HemS"/>
    <property type="match status" value="1"/>
</dbReference>
<evidence type="ECO:0000313" key="3">
    <source>
        <dbReference type="EMBL" id="KXU37644.1"/>
    </source>
</evidence>
<dbReference type="Gene3D" id="3.40.1570.10">
    <property type="entry name" value="HemS/ChuS/ChuX like domains"/>
    <property type="match status" value="2"/>
</dbReference>
<dbReference type="RefSeq" id="WP_068710896.1">
    <property type="nucleotide sequence ID" value="NZ_LSZP01000005.1"/>
</dbReference>
<dbReference type="Proteomes" id="UP000071392">
    <property type="component" value="Unassembled WGS sequence"/>
</dbReference>
<comment type="caution">
    <text evidence="3">The sequence shown here is derived from an EMBL/GenBank/DDBJ whole genome shotgun (WGS) entry which is preliminary data.</text>
</comment>
<dbReference type="Pfam" id="PF06228">
    <property type="entry name" value="ChuX_HutX"/>
    <property type="match status" value="1"/>
</dbReference>
<sequence>MTRSRHLFAALASLSAAALLLTACNTTDTTGAPSQVASTAGTSDAIAPAQTSLDLPAASTLSAGTRSTAEKIGHLQTVGRHERVREATRLGLSEAHLFAADVGKNVIRLKDGRETALEILNRRLHELGRLRASARNDDVSLSVIGTPRPPRLIPATEEREARTFPGYFGPPIDLRPDFSNWQFTFAQITFTRDGQVQRSLTFFDNQGRAVQRLIIDTLDGIPAFEQIIQDFRAETQSSEIVLTPEEPADPIRPDAQVDVPSLIAAWDAITDVHQFSTAVLAKHDVTRLQALRLAGPERAQRLDSPKALNALLSAAAHEKLEIMAFVSNSANTQIFTGKIEAPTKARGGWLRVGDEHGASLSINEAGIDQIWLVKKPSSIGILSTVEVYNAKGEVIVQFYSKREPRKPESDTWRALLAKLPKA</sequence>
<dbReference type="OrthoDB" id="316630at2"/>
<feature type="chain" id="PRO_5007299413" description="Haemin-degrading HemS/ChuX domain-containing protein" evidence="1">
    <location>
        <begin position="19"/>
        <end position="422"/>
    </location>
</feature>
<evidence type="ECO:0000259" key="2">
    <source>
        <dbReference type="Pfam" id="PF05171"/>
    </source>
</evidence>
<dbReference type="AlphaFoldDB" id="A0A139SSY1"/>
<dbReference type="InterPro" id="IPR007845">
    <property type="entry name" value="HemS/ChuX_dom"/>
</dbReference>
<dbReference type="CDD" id="cd16831">
    <property type="entry name" value="HemS-like_C"/>
    <property type="match status" value="1"/>
</dbReference>
<dbReference type="GO" id="GO:0006826">
    <property type="term" value="P:iron ion transport"/>
    <property type="evidence" value="ECO:0007669"/>
    <property type="project" value="InterPro"/>
</dbReference>
<dbReference type="PROSITE" id="PS51257">
    <property type="entry name" value="PROKAR_LIPOPROTEIN"/>
    <property type="match status" value="1"/>
</dbReference>
<proteinExistence type="predicted"/>
<dbReference type="SUPFAM" id="SSF144064">
    <property type="entry name" value="Heme iron utilization protein-like"/>
    <property type="match status" value="1"/>
</dbReference>
<evidence type="ECO:0000256" key="1">
    <source>
        <dbReference type="SAM" id="SignalP"/>
    </source>
</evidence>
<gene>
    <name evidence="3" type="ORF">AXK12_01520</name>
</gene>
<accession>A0A139SSY1</accession>
<keyword evidence="4" id="KW-1185">Reference proteome</keyword>
<feature type="signal peptide" evidence="1">
    <location>
        <begin position="1"/>
        <end position="18"/>
    </location>
</feature>
<dbReference type="EMBL" id="LSZP01000005">
    <property type="protein sequence ID" value="KXU37644.1"/>
    <property type="molecule type" value="Genomic_DNA"/>
</dbReference>
<feature type="domain" description="Haemin-degrading HemS/ChuX" evidence="2">
    <location>
        <begin position="285"/>
        <end position="419"/>
    </location>
</feature>
<reference evidence="3 4" key="1">
    <citation type="submission" date="2016-02" db="EMBL/GenBank/DDBJ databases">
        <authorList>
            <person name="Wen L."/>
            <person name="He K."/>
            <person name="Yang H."/>
        </authorList>
    </citation>
    <scope>NUCLEOTIDE SEQUENCE [LARGE SCALE GENOMIC DNA]</scope>
    <source>
        <strain evidence="3 4">CV41</strain>
    </source>
</reference>
<organism evidence="3 4">
    <name type="scientific">Cephaloticoccus capnophilus</name>
    <dbReference type="NCBI Taxonomy" id="1548208"/>
    <lineage>
        <taxon>Bacteria</taxon>
        <taxon>Pseudomonadati</taxon>
        <taxon>Verrucomicrobiota</taxon>
        <taxon>Opitutia</taxon>
        <taxon>Opitutales</taxon>
        <taxon>Opitutaceae</taxon>
        <taxon>Cephaloticoccus</taxon>
    </lineage>
</organism>
<name>A0A139SSY1_9BACT</name>
<dbReference type="InterPro" id="IPR053733">
    <property type="entry name" value="Heme_Transport_Util_sf"/>
</dbReference>